<sequence>MALFVELEAEDDGGDAQNPSSRCSAPPPAEAVESMTPTLRSAVTDAFHCYPIVAGIVSHLDLTTLDSLARTSRAIHRSLIQSRAAILATTLRCSNENVSIDTKVTLQHHANHANHANDAHTSAGSRHPADASKASRCARDMVGECRRCAAVICRNCAFKPPAMNQLRERHRRLCTPCAKAPLKTVACPSLDLALPRGVEMMQRSLCDCESAGVWLCQPCGRTIRNADSDYIRIWRWRTHYGETLGCLGTGIGDADRGVICGREERCLAAREREQEIDCDAEDARSSRASSSSSSSSDHPTTPSSGNNHHHASSYFPVVASSSYDSHPIEHLKDEAVRERTPSPLLLGPGYARHEIEGIGGIVKRKLVRMVRVGKCVPEWEEERSAGRVLGREIRREARSWCGWCWRVVPGRDDRLPTTMPVPAASTQNRPPVVSVVRNPADSVQQYSYRDRNRDNFESITATG</sequence>
<comment type="caution">
    <text evidence="2">The sequence shown here is derived from an EMBL/GenBank/DDBJ whole genome shotgun (WGS) entry which is preliminary data.</text>
</comment>
<dbReference type="Proteomes" id="UP001144673">
    <property type="component" value="Chromosome 6"/>
</dbReference>
<dbReference type="KEGG" id="amus:LMH87_000203"/>
<feature type="compositionally biased region" description="Low complexity" evidence="1">
    <location>
        <begin position="286"/>
        <end position="304"/>
    </location>
</feature>
<accession>A0A9W8QE34</accession>
<evidence type="ECO:0000313" key="2">
    <source>
        <dbReference type="EMBL" id="KAJ4154932.1"/>
    </source>
</evidence>
<protein>
    <submittedName>
        <fullName evidence="2">Uncharacterized protein</fullName>
    </submittedName>
</protein>
<dbReference type="EMBL" id="JAJHUN010000007">
    <property type="protein sequence ID" value="KAJ4154932.1"/>
    <property type="molecule type" value="Genomic_DNA"/>
</dbReference>
<feature type="region of interest" description="Disordered" evidence="1">
    <location>
        <begin position="277"/>
        <end position="311"/>
    </location>
</feature>
<keyword evidence="3" id="KW-1185">Reference proteome</keyword>
<feature type="region of interest" description="Disordered" evidence="1">
    <location>
        <begin position="8"/>
        <end position="31"/>
    </location>
</feature>
<dbReference type="AlphaFoldDB" id="A0A9W8QE34"/>
<dbReference type="RefSeq" id="XP_056055056.1">
    <property type="nucleotide sequence ID" value="XM_056198071.1"/>
</dbReference>
<evidence type="ECO:0000256" key="1">
    <source>
        <dbReference type="SAM" id="MobiDB-lite"/>
    </source>
</evidence>
<name>A0A9W8QE34_AKAMU</name>
<reference evidence="2" key="1">
    <citation type="journal article" date="2023" name="Access Microbiol">
        <title>De-novo genome assembly for Akanthomyces muscarius, a biocontrol agent of insect agricultural pests.</title>
        <authorList>
            <person name="Erdos Z."/>
            <person name="Studholme D.J."/>
            <person name="Raymond B."/>
            <person name="Sharma M."/>
        </authorList>
    </citation>
    <scope>NUCLEOTIDE SEQUENCE</scope>
    <source>
        <strain evidence="2">Ve6</strain>
    </source>
</reference>
<proteinExistence type="predicted"/>
<organism evidence="2 3">
    <name type="scientific">Akanthomyces muscarius</name>
    <name type="common">Entomopathogenic fungus</name>
    <name type="synonym">Lecanicillium muscarium</name>
    <dbReference type="NCBI Taxonomy" id="2231603"/>
    <lineage>
        <taxon>Eukaryota</taxon>
        <taxon>Fungi</taxon>
        <taxon>Dikarya</taxon>
        <taxon>Ascomycota</taxon>
        <taxon>Pezizomycotina</taxon>
        <taxon>Sordariomycetes</taxon>
        <taxon>Hypocreomycetidae</taxon>
        <taxon>Hypocreales</taxon>
        <taxon>Cordycipitaceae</taxon>
        <taxon>Akanthomyces</taxon>
    </lineage>
</organism>
<dbReference type="GeneID" id="80887362"/>
<gene>
    <name evidence="2" type="ORF">LMH87_000203</name>
</gene>
<evidence type="ECO:0000313" key="3">
    <source>
        <dbReference type="Proteomes" id="UP001144673"/>
    </source>
</evidence>